<dbReference type="InterPro" id="IPR017795">
    <property type="entry name" value="ABBA_NscD-like"/>
</dbReference>
<name>A0ABR3XHP6_9PEZI</name>
<dbReference type="NCBIfam" id="TIGR03429">
    <property type="entry name" value="arom_pren_DMATS"/>
    <property type="match status" value="1"/>
</dbReference>
<evidence type="ECO:0000313" key="4">
    <source>
        <dbReference type="EMBL" id="KAL1875174.1"/>
    </source>
</evidence>
<evidence type="ECO:0008006" key="6">
    <source>
        <dbReference type="Google" id="ProtNLM"/>
    </source>
</evidence>
<dbReference type="PANTHER" id="PTHR40627:SF4">
    <property type="entry name" value="PRENYLTRANSFERASE ASQH1-RELATED"/>
    <property type="match status" value="1"/>
</dbReference>
<comment type="caution">
    <text evidence="4">The sequence shown here is derived from an EMBL/GenBank/DDBJ whole genome shotgun (WGS) entry which is preliminary data.</text>
</comment>
<dbReference type="InterPro" id="IPR012148">
    <property type="entry name" value="ABBA_DMATS-like"/>
</dbReference>
<feature type="compositionally biased region" description="Basic and acidic residues" evidence="3">
    <location>
        <begin position="12"/>
        <end position="24"/>
    </location>
</feature>
<feature type="compositionally biased region" description="Basic and acidic residues" evidence="3">
    <location>
        <begin position="31"/>
        <end position="40"/>
    </location>
</feature>
<evidence type="ECO:0000256" key="1">
    <source>
        <dbReference type="ARBA" id="ARBA00010209"/>
    </source>
</evidence>
<reference evidence="4 5" key="1">
    <citation type="journal article" date="2024" name="IMA Fungus">
        <title>IMA Genome - F19 : A genome assembly and annotation guide to empower mycologists, including annotated draft genome sequences of Ceratocystis pirilliformis, Diaporthe australafricana, Fusarium ophioides, Paecilomyces lecythidis, and Sporothrix stenoceras.</title>
        <authorList>
            <person name="Aylward J."/>
            <person name="Wilson A.M."/>
            <person name="Visagie C.M."/>
            <person name="Spraker J."/>
            <person name="Barnes I."/>
            <person name="Buitendag C."/>
            <person name="Ceriani C."/>
            <person name="Del Mar Angel L."/>
            <person name="du Plessis D."/>
            <person name="Fuchs T."/>
            <person name="Gasser K."/>
            <person name="Kramer D."/>
            <person name="Li W."/>
            <person name="Munsamy K."/>
            <person name="Piso A."/>
            <person name="Price J.L."/>
            <person name="Sonnekus B."/>
            <person name="Thomas C."/>
            <person name="van der Nest A."/>
            <person name="van Dijk A."/>
            <person name="van Heerden A."/>
            <person name="van Vuuren N."/>
            <person name="Yilmaz N."/>
            <person name="Duong T.A."/>
            <person name="van der Merwe N.A."/>
            <person name="Wingfield M.J."/>
            <person name="Wingfield B.D."/>
        </authorList>
    </citation>
    <scope>NUCLEOTIDE SEQUENCE [LARGE SCALE GENOMIC DNA]</scope>
    <source>
        <strain evidence="4 5">CMW 18300</strain>
    </source>
</reference>
<dbReference type="SFLD" id="SFLDS00036">
    <property type="entry name" value="Aromatic_Prenyltransferase"/>
    <property type="match status" value="1"/>
</dbReference>
<keyword evidence="2" id="KW-0808">Transferase</keyword>
<dbReference type="SFLD" id="SFLDG01162">
    <property type="entry name" value="I"/>
    <property type="match status" value="1"/>
</dbReference>
<proteinExistence type="inferred from homology"/>
<feature type="region of interest" description="Disordered" evidence="3">
    <location>
        <begin position="1"/>
        <end position="47"/>
    </location>
</feature>
<dbReference type="PIRSF" id="PIRSF000509">
    <property type="entry name" value="Trp_DMAT"/>
    <property type="match status" value="1"/>
</dbReference>
<keyword evidence="5" id="KW-1185">Reference proteome</keyword>
<dbReference type="PANTHER" id="PTHR40627">
    <property type="entry name" value="INDOLE PRENYLTRANSFERASE TDIB-RELATED"/>
    <property type="match status" value="1"/>
</dbReference>
<evidence type="ECO:0000256" key="3">
    <source>
        <dbReference type="SAM" id="MobiDB-lite"/>
    </source>
</evidence>
<gene>
    <name evidence="4" type="ORF">Daus18300_003242</name>
</gene>
<dbReference type="Pfam" id="PF11991">
    <property type="entry name" value="Trp_DMAT"/>
    <property type="match status" value="1"/>
</dbReference>
<sequence>MQVISRLPEPLPRPKDKTEPKREQQQTQHNKVVDLKRALETEPPQPWETVNSTIHFRNDDTQYWWDRTGRMFAKLIQRAGYSAAEQYRELIFYALFVAPELGRAPDAQGNVRGWRSPGTPDSTPIDFSWEWGPGNSGTVRYSFECIGPHAGTELDPLNSFATDAWIQKLRDQGMVPGLDLEWYDHFTRAILPSRDMQRDKTADVFIEETTPKAGVVVALDIEKGGPVMKMYIYPGLKALELGISNLQLVQQSIRGLPEAQYRSLVGCDALLKYLDEGTARWGFETGILSIDCLEPARARVKVYVRARHTSLEYMMDCLTLGGRLDMDGNEQALEDLKDFWQAFLRDAPDQLPEDAPGRASPGFYYTLGAGKPVSAKMYVSPTYFCKSDTEVLGRLRGYFATRRSDLQMDNYEAALGDIFGKKTLDDRCGSHYYVGCALAKNQLRVVTYLSPQSFDCEKDLIRERALTK</sequence>
<dbReference type="Proteomes" id="UP001583177">
    <property type="component" value="Unassembled WGS sequence"/>
</dbReference>
<comment type="similarity">
    <text evidence="1">Belongs to the tryptophan dimethylallyltransferase family.</text>
</comment>
<protein>
    <recommendedName>
        <fullName evidence="6">Aromatic prenyltransferase</fullName>
    </recommendedName>
</protein>
<dbReference type="InterPro" id="IPR033964">
    <property type="entry name" value="ABBA"/>
</dbReference>
<evidence type="ECO:0000313" key="5">
    <source>
        <dbReference type="Proteomes" id="UP001583177"/>
    </source>
</evidence>
<accession>A0ABR3XHP6</accession>
<organism evidence="4 5">
    <name type="scientific">Diaporthe australafricana</name>
    <dbReference type="NCBI Taxonomy" id="127596"/>
    <lineage>
        <taxon>Eukaryota</taxon>
        <taxon>Fungi</taxon>
        <taxon>Dikarya</taxon>
        <taxon>Ascomycota</taxon>
        <taxon>Pezizomycotina</taxon>
        <taxon>Sordariomycetes</taxon>
        <taxon>Sordariomycetidae</taxon>
        <taxon>Diaporthales</taxon>
        <taxon>Diaporthaceae</taxon>
        <taxon>Diaporthe</taxon>
    </lineage>
</organism>
<dbReference type="CDD" id="cd13929">
    <property type="entry name" value="PT-DMATS_CymD"/>
    <property type="match status" value="1"/>
</dbReference>
<dbReference type="EMBL" id="JAWRVE010000020">
    <property type="protein sequence ID" value="KAL1875174.1"/>
    <property type="molecule type" value="Genomic_DNA"/>
</dbReference>
<evidence type="ECO:0000256" key="2">
    <source>
        <dbReference type="ARBA" id="ARBA00022679"/>
    </source>
</evidence>